<dbReference type="Proteomes" id="UP000549695">
    <property type="component" value="Unassembled WGS sequence"/>
</dbReference>
<name>A0A852W5X0_PSEA5</name>
<evidence type="ECO:0000256" key="5">
    <source>
        <dbReference type="ARBA" id="ARBA00022989"/>
    </source>
</evidence>
<dbReference type="RefSeq" id="WP_073577422.1">
    <property type="nucleotide sequence ID" value="NZ_BAAAJZ010000006.1"/>
</dbReference>
<protein>
    <submittedName>
        <fullName evidence="10">Glutamate transport system permease protein</fullName>
    </submittedName>
</protein>
<keyword evidence="11" id="KW-1185">Reference proteome</keyword>
<dbReference type="InterPro" id="IPR035906">
    <property type="entry name" value="MetI-like_sf"/>
</dbReference>
<evidence type="ECO:0000256" key="1">
    <source>
        <dbReference type="ARBA" id="ARBA00004651"/>
    </source>
</evidence>
<reference evidence="10 11" key="1">
    <citation type="submission" date="2020-07" db="EMBL/GenBank/DDBJ databases">
        <title>Sequencing the genomes of 1000 actinobacteria strains.</title>
        <authorList>
            <person name="Klenk H.-P."/>
        </authorList>
    </citation>
    <scope>NUCLEOTIDE SEQUENCE [LARGE SCALE GENOMIC DNA]</scope>
    <source>
        <strain evidence="10 11">DSM 44749</strain>
    </source>
</reference>
<comment type="caution">
    <text evidence="10">The sequence shown here is derived from an EMBL/GenBank/DDBJ whole genome shotgun (WGS) entry which is preliminary data.</text>
</comment>
<feature type="transmembrane region" description="Helical" evidence="7">
    <location>
        <begin position="60"/>
        <end position="88"/>
    </location>
</feature>
<comment type="similarity">
    <text evidence="7">Belongs to the binding-protein-dependent transport system permease family.</text>
</comment>
<dbReference type="GO" id="GO:0022857">
    <property type="term" value="F:transmembrane transporter activity"/>
    <property type="evidence" value="ECO:0007669"/>
    <property type="project" value="InterPro"/>
</dbReference>
<evidence type="ECO:0000256" key="4">
    <source>
        <dbReference type="ARBA" id="ARBA00022692"/>
    </source>
</evidence>
<feature type="transmembrane region" description="Helical" evidence="7">
    <location>
        <begin position="236"/>
        <end position="257"/>
    </location>
</feature>
<evidence type="ECO:0000256" key="3">
    <source>
        <dbReference type="ARBA" id="ARBA00022475"/>
    </source>
</evidence>
<evidence type="ECO:0000256" key="7">
    <source>
        <dbReference type="RuleBase" id="RU363032"/>
    </source>
</evidence>
<dbReference type="Pfam" id="PF00528">
    <property type="entry name" value="BPD_transp_1"/>
    <property type="match status" value="1"/>
</dbReference>
<dbReference type="PANTHER" id="PTHR30614">
    <property type="entry name" value="MEMBRANE COMPONENT OF AMINO ACID ABC TRANSPORTER"/>
    <property type="match status" value="1"/>
</dbReference>
<dbReference type="EMBL" id="JACCCZ010000001">
    <property type="protein sequence ID" value="NYG04259.1"/>
    <property type="molecule type" value="Genomic_DNA"/>
</dbReference>
<evidence type="ECO:0000256" key="2">
    <source>
        <dbReference type="ARBA" id="ARBA00022448"/>
    </source>
</evidence>
<dbReference type="InterPro" id="IPR000515">
    <property type="entry name" value="MetI-like"/>
</dbReference>
<dbReference type="SUPFAM" id="SSF161098">
    <property type="entry name" value="MetI-like"/>
    <property type="match status" value="1"/>
</dbReference>
<dbReference type="InterPro" id="IPR043429">
    <property type="entry name" value="ArtM/GltK/GlnP/TcyL/YhdX-like"/>
</dbReference>
<evidence type="ECO:0000313" key="11">
    <source>
        <dbReference type="Proteomes" id="UP000549695"/>
    </source>
</evidence>
<feature type="region of interest" description="Disordered" evidence="8">
    <location>
        <begin position="268"/>
        <end position="297"/>
    </location>
</feature>
<dbReference type="GO" id="GO:0043190">
    <property type="term" value="C:ATP-binding cassette (ABC) transporter complex"/>
    <property type="evidence" value="ECO:0007669"/>
    <property type="project" value="InterPro"/>
</dbReference>
<comment type="subcellular location">
    <subcellularLocation>
        <location evidence="1 7">Cell membrane</location>
        <topology evidence="1 7">Multi-pass membrane protein</topology>
    </subcellularLocation>
</comment>
<sequence>MSSVLYDVPGPAAIRRNRTLGVVGTLVVLALVGFVVWRFYEAGQFSPRLWEWITYVRIQYLLLGALWATISAFAVAAVLSLAFGAFFAAGRLSDHRWVSVPATTVVEFFRAVPLLVLIFILYFGLSRGLGIEIDAFWAVVLGLMLYNGSVLAEVFRAGVNAVPRGQREAAYALGMRKTPVMTNVLLPQALRSMLPTILSQLVVVLKDTALGFIILYPELLYQARFLGSQNQLGSPILPVALVIAVIYIGLCLILTGISRLVERRLSQGPRSGGAKPADPELTAPQVPSGAGYGGGAA</sequence>
<evidence type="ECO:0000256" key="6">
    <source>
        <dbReference type="ARBA" id="ARBA00023136"/>
    </source>
</evidence>
<feature type="transmembrane region" description="Helical" evidence="7">
    <location>
        <begin position="197"/>
        <end position="216"/>
    </location>
</feature>
<gene>
    <name evidence="10" type="ORF">HDA37_004544</name>
</gene>
<dbReference type="GeneID" id="98054217"/>
<dbReference type="InterPro" id="IPR010065">
    <property type="entry name" value="AA_ABC_transptr_permease_3TM"/>
</dbReference>
<proteinExistence type="inferred from homology"/>
<dbReference type="NCBIfam" id="TIGR01726">
    <property type="entry name" value="HEQRo_perm_3TM"/>
    <property type="match status" value="1"/>
</dbReference>
<evidence type="ECO:0000313" key="10">
    <source>
        <dbReference type="EMBL" id="NYG04259.1"/>
    </source>
</evidence>
<feature type="domain" description="ABC transmembrane type-1" evidence="9">
    <location>
        <begin position="62"/>
        <end position="258"/>
    </location>
</feature>
<evidence type="ECO:0000259" key="9">
    <source>
        <dbReference type="PROSITE" id="PS50928"/>
    </source>
</evidence>
<keyword evidence="2 7" id="KW-0813">Transport</keyword>
<dbReference type="PANTHER" id="PTHR30614:SF21">
    <property type="entry name" value="AMINO ACID ABC TRANSPORTER PERMEASE"/>
    <property type="match status" value="1"/>
</dbReference>
<dbReference type="CDD" id="cd06261">
    <property type="entry name" value="TM_PBP2"/>
    <property type="match status" value="1"/>
</dbReference>
<feature type="transmembrane region" description="Helical" evidence="7">
    <location>
        <begin position="20"/>
        <end position="40"/>
    </location>
</feature>
<keyword evidence="3" id="KW-1003">Cell membrane</keyword>
<keyword evidence="5 7" id="KW-1133">Transmembrane helix</keyword>
<evidence type="ECO:0000256" key="8">
    <source>
        <dbReference type="SAM" id="MobiDB-lite"/>
    </source>
</evidence>
<feature type="transmembrane region" description="Helical" evidence="7">
    <location>
        <begin position="100"/>
        <end position="123"/>
    </location>
</feature>
<organism evidence="10 11">
    <name type="scientific">Pseudonocardia alni</name>
    <name type="common">Amycolata alni</name>
    <dbReference type="NCBI Taxonomy" id="33907"/>
    <lineage>
        <taxon>Bacteria</taxon>
        <taxon>Bacillati</taxon>
        <taxon>Actinomycetota</taxon>
        <taxon>Actinomycetes</taxon>
        <taxon>Pseudonocardiales</taxon>
        <taxon>Pseudonocardiaceae</taxon>
        <taxon>Pseudonocardia</taxon>
    </lineage>
</organism>
<keyword evidence="6 7" id="KW-0472">Membrane</keyword>
<feature type="transmembrane region" description="Helical" evidence="7">
    <location>
        <begin position="135"/>
        <end position="155"/>
    </location>
</feature>
<dbReference type="AlphaFoldDB" id="A0A852W5X0"/>
<dbReference type="GO" id="GO:0006865">
    <property type="term" value="P:amino acid transport"/>
    <property type="evidence" value="ECO:0007669"/>
    <property type="project" value="TreeGrafter"/>
</dbReference>
<accession>A0A852W5X0</accession>
<dbReference type="Gene3D" id="1.10.3720.10">
    <property type="entry name" value="MetI-like"/>
    <property type="match status" value="1"/>
</dbReference>
<dbReference type="PROSITE" id="PS50928">
    <property type="entry name" value="ABC_TM1"/>
    <property type="match status" value="1"/>
</dbReference>
<keyword evidence="4 7" id="KW-0812">Transmembrane</keyword>